<reference evidence="1" key="2">
    <citation type="submission" date="2025-08" db="UniProtKB">
        <authorList>
            <consortium name="Ensembl"/>
        </authorList>
    </citation>
    <scope>IDENTIFICATION</scope>
</reference>
<evidence type="ECO:0008006" key="3">
    <source>
        <dbReference type="Google" id="ProtNLM"/>
    </source>
</evidence>
<dbReference type="GeneTree" id="ENSGT01030000235549"/>
<evidence type="ECO:0000313" key="1">
    <source>
        <dbReference type="Ensembl" id="ENSVURP00010000232.1"/>
    </source>
</evidence>
<name>A0A4X2JT06_VOMUR</name>
<organism evidence="1 2">
    <name type="scientific">Vombatus ursinus</name>
    <name type="common">Common wombat</name>
    <dbReference type="NCBI Taxonomy" id="29139"/>
    <lineage>
        <taxon>Eukaryota</taxon>
        <taxon>Metazoa</taxon>
        <taxon>Chordata</taxon>
        <taxon>Craniata</taxon>
        <taxon>Vertebrata</taxon>
        <taxon>Euteleostomi</taxon>
        <taxon>Mammalia</taxon>
        <taxon>Metatheria</taxon>
        <taxon>Diprotodontia</taxon>
        <taxon>Vombatidae</taxon>
        <taxon>Vombatus</taxon>
    </lineage>
</organism>
<dbReference type="InterPro" id="IPR036291">
    <property type="entry name" value="NAD(P)-bd_dom_sf"/>
</dbReference>
<proteinExistence type="predicted"/>
<dbReference type="AlphaFoldDB" id="A0A4X2JT06"/>
<sequence>MVSVKDQLMENLIKEESPPRNKVSIIQAGEVGMACTISILIRVSEILE</sequence>
<dbReference type="Proteomes" id="UP000314987">
    <property type="component" value="Unassembled WGS sequence"/>
</dbReference>
<accession>A0A4X2JT06</accession>
<protein>
    <recommendedName>
        <fullName evidence="3">Lactate/malate dehydrogenase N-terminal domain-containing protein</fullName>
    </recommendedName>
</protein>
<evidence type="ECO:0000313" key="2">
    <source>
        <dbReference type="Proteomes" id="UP000314987"/>
    </source>
</evidence>
<reference evidence="2" key="1">
    <citation type="submission" date="2018-12" db="EMBL/GenBank/DDBJ databases">
        <authorList>
            <person name="Yazar S."/>
        </authorList>
    </citation>
    <scope>NUCLEOTIDE SEQUENCE [LARGE SCALE GENOMIC DNA]</scope>
</reference>
<dbReference type="STRING" id="29139.ENSVURP00010000232"/>
<dbReference type="Ensembl" id="ENSVURT00010000266.1">
    <property type="protein sequence ID" value="ENSVURP00010000232.1"/>
    <property type="gene ID" value="ENSVURG00010000220.1"/>
</dbReference>
<reference evidence="1" key="3">
    <citation type="submission" date="2025-09" db="UniProtKB">
        <authorList>
            <consortium name="Ensembl"/>
        </authorList>
    </citation>
    <scope>IDENTIFICATION</scope>
</reference>
<dbReference type="SUPFAM" id="SSF51735">
    <property type="entry name" value="NAD(P)-binding Rossmann-fold domains"/>
    <property type="match status" value="1"/>
</dbReference>
<keyword evidence="2" id="KW-1185">Reference proteome</keyword>
<dbReference type="Gene3D" id="3.40.50.720">
    <property type="entry name" value="NAD(P)-binding Rossmann-like Domain"/>
    <property type="match status" value="1"/>
</dbReference>